<dbReference type="InterPro" id="IPR001650">
    <property type="entry name" value="Helicase_C-like"/>
</dbReference>
<dbReference type="InterPro" id="IPR050615">
    <property type="entry name" value="ATP-dep_DNA_Helicase"/>
</dbReference>
<evidence type="ECO:0000313" key="7">
    <source>
        <dbReference type="EMBL" id="KRM01753.1"/>
    </source>
</evidence>
<protein>
    <submittedName>
        <fullName evidence="7">Helicase protein</fullName>
    </submittedName>
</protein>
<dbReference type="Gene3D" id="3.40.50.300">
    <property type="entry name" value="P-loop containing nucleotide triphosphate hydrolases"/>
    <property type="match status" value="2"/>
</dbReference>
<dbReference type="CDD" id="cd00525">
    <property type="entry name" value="AE_Prim_S_like"/>
    <property type="match status" value="1"/>
</dbReference>
<dbReference type="Pfam" id="PF04851">
    <property type="entry name" value="ResIII"/>
    <property type="match status" value="1"/>
</dbReference>
<proteinExistence type="predicted"/>
<dbReference type="InterPro" id="IPR014001">
    <property type="entry name" value="Helicase_ATP-bd"/>
</dbReference>
<dbReference type="PROSITE" id="PS51194">
    <property type="entry name" value="HELICASE_CTER"/>
    <property type="match status" value="1"/>
</dbReference>
<dbReference type="CDD" id="cd17926">
    <property type="entry name" value="DEXHc_RE"/>
    <property type="match status" value="1"/>
</dbReference>
<dbReference type="SMART" id="SM00487">
    <property type="entry name" value="DEXDc"/>
    <property type="match status" value="1"/>
</dbReference>
<evidence type="ECO:0000256" key="1">
    <source>
        <dbReference type="ARBA" id="ARBA00022741"/>
    </source>
</evidence>
<dbReference type="PROSITE" id="PS51192">
    <property type="entry name" value="HELICASE_ATP_BIND_1"/>
    <property type="match status" value="1"/>
</dbReference>
<accession>A0A0R1VEU1</accession>
<dbReference type="GO" id="GO:0004386">
    <property type="term" value="F:helicase activity"/>
    <property type="evidence" value="ECO:0007669"/>
    <property type="project" value="UniProtKB-KW"/>
</dbReference>
<dbReference type="CDD" id="cd18785">
    <property type="entry name" value="SF2_C"/>
    <property type="match status" value="1"/>
</dbReference>
<evidence type="ECO:0000259" key="6">
    <source>
        <dbReference type="PROSITE" id="PS51194"/>
    </source>
</evidence>
<dbReference type="PANTHER" id="PTHR11274">
    <property type="entry name" value="RAD25/XP-B DNA REPAIR HELICASE"/>
    <property type="match status" value="1"/>
</dbReference>
<evidence type="ECO:0000256" key="3">
    <source>
        <dbReference type="ARBA" id="ARBA00022806"/>
    </source>
</evidence>
<keyword evidence="2" id="KW-0378">Hydrolase</keyword>
<dbReference type="Pfam" id="PF00271">
    <property type="entry name" value="Helicase_C"/>
    <property type="match status" value="1"/>
</dbReference>
<feature type="domain" description="Helicase ATP-binding" evidence="5">
    <location>
        <begin position="427"/>
        <end position="593"/>
    </location>
</feature>
<keyword evidence="3 7" id="KW-0347">Helicase</keyword>
<keyword evidence="4" id="KW-0067">ATP-binding</keyword>
<dbReference type="RefSeq" id="WP_056984238.1">
    <property type="nucleotide sequence ID" value="NZ_AZFY01000148.1"/>
</dbReference>
<feature type="domain" description="Helicase C-terminal" evidence="6">
    <location>
        <begin position="647"/>
        <end position="795"/>
    </location>
</feature>
<dbReference type="GO" id="GO:0003677">
    <property type="term" value="F:DNA binding"/>
    <property type="evidence" value="ECO:0007669"/>
    <property type="project" value="InterPro"/>
</dbReference>
<evidence type="ECO:0000256" key="4">
    <source>
        <dbReference type="ARBA" id="ARBA00022840"/>
    </source>
</evidence>
<dbReference type="InterPro" id="IPR027417">
    <property type="entry name" value="P-loop_NTPase"/>
</dbReference>
<name>A0A0R1VEU1_9LACO</name>
<dbReference type="AlphaFoldDB" id="A0A0R1VEU1"/>
<dbReference type="InterPro" id="IPR006935">
    <property type="entry name" value="Helicase/UvrB_N"/>
</dbReference>
<keyword evidence="1" id="KW-0547">Nucleotide-binding</keyword>
<dbReference type="Pfam" id="PF22548">
    <property type="entry name" value="AEP-TOTE"/>
    <property type="match status" value="1"/>
</dbReference>
<reference evidence="7 8" key="1">
    <citation type="journal article" date="2015" name="Genome Announc.">
        <title>Expanding the biotechnology potential of lactobacilli through comparative genomics of 213 strains and associated genera.</title>
        <authorList>
            <person name="Sun Z."/>
            <person name="Harris H.M."/>
            <person name="McCann A."/>
            <person name="Guo C."/>
            <person name="Argimon S."/>
            <person name="Zhang W."/>
            <person name="Yang X."/>
            <person name="Jeffery I.B."/>
            <person name="Cooney J.C."/>
            <person name="Kagawa T.F."/>
            <person name="Liu W."/>
            <person name="Song Y."/>
            <person name="Salvetti E."/>
            <person name="Wrobel A."/>
            <person name="Rasinkangas P."/>
            <person name="Parkhill J."/>
            <person name="Rea M.C."/>
            <person name="O'Sullivan O."/>
            <person name="Ritari J."/>
            <person name="Douillard F.P."/>
            <person name="Paul Ross R."/>
            <person name="Yang R."/>
            <person name="Briner A.E."/>
            <person name="Felis G.E."/>
            <person name="de Vos W.M."/>
            <person name="Barrangou R."/>
            <person name="Klaenhammer T.R."/>
            <person name="Caufield P.W."/>
            <person name="Cui Y."/>
            <person name="Zhang H."/>
            <person name="O'Toole P.W."/>
        </authorList>
    </citation>
    <scope>NUCLEOTIDE SEQUENCE [LARGE SCALE GENOMIC DNA]</scope>
    <source>
        <strain evidence="7 8">DSM 18382</strain>
    </source>
</reference>
<dbReference type="OrthoDB" id="9802848at2"/>
<comment type="caution">
    <text evidence="7">The sequence shown here is derived from an EMBL/GenBank/DDBJ whole genome shotgun (WGS) entry which is preliminary data.</text>
</comment>
<keyword evidence="8" id="KW-1185">Reference proteome</keyword>
<dbReference type="PATRIC" id="fig|1423743.5.peg.1514"/>
<gene>
    <name evidence="7" type="ORF">FD41_GL001462</name>
</gene>
<dbReference type="EMBL" id="AZFY01000148">
    <property type="protein sequence ID" value="KRM01753.1"/>
    <property type="molecule type" value="Genomic_DNA"/>
</dbReference>
<evidence type="ECO:0000256" key="2">
    <source>
        <dbReference type="ARBA" id="ARBA00022801"/>
    </source>
</evidence>
<organism evidence="7 8">
    <name type="scientific">Lentilactobacillus farraginis DSM 18382 = JCM 14108</name>
    <dbReference type="NCBI Taxonomy" id="1423743"/>
    <lineage>
        <taxon>Bacteria</taxon>
        <taxon>Bacillati</taxon>
        <taxon>Bacillota</taxon>
        <taxon>Bacilli</taxon>
        <taxon>Lactobacillales</taxon>
        <taxon>Lactobacillaceae</taxon>
        <taxon>Lentilactobacillus</taxon>
    </lineage>
</organism>
<dbReference type="Proteomes" id="UP000051966">
    <property type="component" value="Unassembled WGS sequence"/>
</dbReference>
<dbReference type="InterPro" id="IPR054347">
    <property type="entry name" value="TOTE_primase"/>
</dbReference>
<sequence length="928" mass="106857">MAKKFRTFKMNDLLYELVAFGKDFSLADQGKVAIFREQNSNSYGVMPVAELGQYLSGSKNNALLEKRLALYKKRFVGRTDVYAHRYYNKKIAKDIYAPVVTFKDGRPQPEHWVPLTDNELKKHLIGQQFLGFYPMFPDNTTKYLVIDIDGHHEGDKWKEITNSIRSVCQKWTIPVLVELSQSGQGCHIWFFFKNPVNAVIARSFGDALLKVTMAINPNLSFKAFDRLFPSQDVVSEKGIGNLIAGPLQGERRREAKSVFVDENFFPLRDQWQSLENIELLSEKQINILTRNLNSQSSFHLFEEQEAQTNLLKEPMQINQPLAIIRSNALYIKKDEVNRHQLTQLKWLASFRNPQFYEKQRLRLSTFNEPRIINVFDETNRYLILPRGIEDELAGIIPHIKWVDKSISGRKIHAHFNGRLHSDQIGAFNALINHRMGILAARTGFGKTVVAAKIIATLNVSTLILVHDKELADQWVARLNQFLKITDQPFLTELTPTGRKRRKKVIGTYFGSKRNRSGIIDVATIQSFKTDRASQKVLDQYGLIISDEVHHDAAYTYEQIIKKLHCKYLYGLSATPFRRDGREPIITMQFGPIRYKTAPVDEKTLLKVKRTVIPRFTSLGIADLQIASASINQNYKMISNDDNRNQSIIDDIKTALSEKRHILVLTNRVEHLHRLATTLKVKQPVFLLYGGQAEKQNRKIMTQINQTMGPYVVLATGKYAGEGLDIGMIDTLILAMPHSWKGRSEQYLGRMQRNLVQKSEIRVYDYVDIFVPMLARMYRKRQKTYEYLHYQIVDDNQSQQAGINFFNGHYQKAILKSVQSAHQVMVCSNKISGFILNNLLEKVNDRLQIRVLTNKVTSFQKRQFLDRGVSYTLYDQNLPTCVVIDQKQLWLSSDIGFKNNTGIVVQINQPQLVKKFLEMLTQSIDQLSL</sequence>
<dbReference type="PANTHER" id="PTHR11274:SF0">
    <property type="entry name" value="GENERAL TRANSCRIPTION AND DNA REPAIR FACTOR IIH HELICASE SUBUNIT XPB"/>
    <property type="match status" value="1"/>
</dbReference>
<dbReference type="GO" id="GO:0016787">
    <property type="term" value="F:hydrolase activity"/>
    <property type="evidence" value="ECO:0007669"/>
    <property type="project" value="UniProtKB-KW"/>
</dbReference>
<dbReference type="GO" id="GO:0005524">
    <property type="term" value="F:ATP binding"/>
    <property type="evidence" value="ECO:0007669"/>
    <property type="project" value="UniProtKB-KW"/>
</dbReference>
<evidence type="ECO:0000313" key="8">
    <source>
        <dbReference type="Proteomes" id="UP000051966"/>
    </source>
</evidence>
<evidence type="ECO:0000259" key="5">
    <source>
        <dbReference type="PROSITE" id="PS51192"/>
    </source>
</evidence>
<dbReference type="SUPFAM" id="SSF52540">
    <property type="entry name" value="P-loop containing nucleoside triphosphate hydrolases"/>
    <property type="match status" value="2"/>
</dbReference>